<sequence length="48" mass="5375">MDTDYDDELIDGVIDIAWNDVHKTLVVLTDKKEMVLKLGTAPISENVT</sequence>
<keyword evidence="2" id="KW-1185">Reference proteome</keyword>
<name>A0ABT3A508_9ALTE</name>
<dbReference type="Proteomes" id="UP001652504">
    <property type="component" value="Unassembled WGS sequence"/>
</dbReference>
<dbReference type="RefSeq" id="WP_263710979.1">
    <property type="nucleotide sequence ID" value="NZ_JAOWKX010000002.1"/>
</dbReference>
<reference evidence="1 2" key="1">
    <citation type="submission" date="2022-10" db="EMBL/GenBank/DDBJ databases">
        <title>Aestuariibacter sp. AA17 isolated from Montipora capitata coral fragment.</title>
        <authorList>
            <person name="Emsley S.A."/>
            <person name="Pfannmuller K.M."/>
            <person name="Loughran R.M."/>
            <person name="Shlafstein M."/>
            <person name="Papke E."/>
            <person name="Saw J.H."/>
            <person name="Ushijima B."/>
            <person name="Videau P."/>
        </authorList>
    </citation>
    <scope>NUCLEOTIDE SEQUENCE [LARGE SCALE GENOMIC DNA]</scope>
    <source>
        <strain evidence="1 2">AA17</strain>
    </source>
</reference>
<evidence type="ECO:0000313" key="1">
    <source>
        <dbReference type="EMBL" id="MCV2883765.1"/>
    </source>
</evidence>
<evidence type="ECO:0000313" key="2">
    <source>
        <dbReference type="Proteomes" id="UP001652504"/>
    </source>
</evidence>
<accession>A0ABT3A508</accession>
<comment type="caution">
    <text evidence="1">The sequence shown here is derived from an EMBL/GenBank/DDBJ whole genome shotgun (WGS) entry which is preliminary data.</text>
</comment>
<protein>
    <submittedName>
        <fullName evidence="1">Uncharacterized protein</fullName>
    </submittedName>
</protein>
<proteinExistence type="predicted"/>
<gene>
    <name evidence="1" type="ORF">OE749_03490</name>
</gene>
<organism evidence="1 2">
    <name type="scientific">Fluctibacter corallii</name>
    <dbReference type="NCBI Taxonomy" id="2984329"/>
    <lineage>
        <taxon>Bacteria</taxon>
        <taxon>Pseudomonadati</taxon>
        <taxon>Pseudomonadota</taxon>
        <taxon>Gammaproteobacteria</taxon>
        <taxon>Alteromonadales</taxon>
        <taxon>Alteromonadaceae</taxon>
        <taxon>Fluctibacter</taxon>
    </lineage>
</organism>
<dbReference type="EMBL" id="JAOWKX010000002">
    <property type="protein sequence ID" value="MCV2883765.1"/>
    <property type="molecule type" value="Genomic_DNA"/>
</dbReference>